<organism evidence="1 2">
    <name type="scientific">Deinococcus caeni</name>
    <dbReference type="NCBI Taxonomy" id="569127"/>
    <lineage>
        <taxon>Bacteria</taxon>
        <taxon>Thermotogati</taxon>
        <taxon>Deinococcota</taxon>
        <taxon>Deinococci</taxon>
        <taxon>Deinococcales</taxon>
        <taxon>Deinococcaceae</taxon>
        <taxon>Deinococcus</taxon>
    </lineage>
</organism>
<comment type="caution">
    <text evidence="1">The sequence shown here is derived from an EMBL/GenBank/DDBJ whole genome shotgun (WGS) entry which is preliminary data.</text>
</comment>
<evidence type="ECO:0008006" key="3">
    <source>
        <dbReference type="Google" id="ProtNLM"/>
    </source>
</evidence>
<protein>
    <recommendedName>
        <fullName evidence="3">Antitoxin VbhA domain-containing protein</fullName>
    </recommendedName>
</protein>
<evidence type="ECO:0000313" key="2">
    <source>
        <dbReference type="Proteomes" id="UP001423409"/>
    </source>
</evidence>
<reference evidence="1 2" key="1">
    <citation type="submission" date="2024-02" db="EMBL/GenBank/DDBJ databases">
        <title>Deinococcus caeni NBRC 101312.</title>
        <authorList>
            <person name="Ichikawa N."/>
            <person name="Katano-Makiyama Y."/>
            <person name="Hidaka K."/>
        </authorList>
    </citation>
    <scope>NUCLEOTIDE SEQUENCE [LARGE SCALE GENOMIC DNA]</scope>
    <source>
        <strain evidence="1 2">NBRC 101312</strain>
    </source>
</reference>
<proteinExistence type="predicted"/>
<name>A0ABP9UEA5_9DEIO</name>
<sequence length="61" mass="6783">MQMTVTRKKMATTIKRSVTSASLTRAAGRERLTDSITGSLRVEGYAVKRDAVSEAMNKHRK</sequence>
<accession>A0ABP9UEA5</accession>
<dbReference type="EMBL" id="BAABQU010000001">
    <property type="protein sequence ID" value="GAA5438587.1"/>
    <property type="molecule type" value="Genomic_DNA"/>
</dbReference>
<keyword evidence="2" id="KW-1185">Reference proteome</keyword>
<gene>
    <name evidence="1" type="ORF">Dcae01_00073</name>
</gene>
<evidence type="ECO:0000313" key="1">
    <source>
        <dbReference type="EMBL" id="GAA5438587.1"/>
    </source>
</evidence>
<dbReference type="Proteomes" id="UP001423409">
    <property type="component" value="Unassembled WGS sequence"/>
</dbReference>